<evidence type="ECO:0000256" key="2">
    <source>
        <dbReference type="ARBA" id="ARBA00004950"/>
    </source>
</evidence>
<dbReference type="InterPro" id="IPR003953">
    <property type="entry name" value="FAD-dep_OxRdtase_2_FAD-bd"/>
</dbReference>
<dbReference type="SUPFAM" id="SSF46977">
    <property type="entry name" value="Succinate dehydrogenase/fumarate reductase flavoprotein C-terminal domain"/>
    <property type="match status" value="1"/>
</dbReference>
<dbReference type="PANTHER" id="PTHR42716:SF2">
    <property type="entry name" value="L-ASPARTATE OXIDASE, CHLOROPLASTIC"/>
    <property type="match status" value="1"/>
</dbReference>
<comment type="pathway">
    <text evidence="2">Cofactor biosynthesis; NAD(+) biosynthesis; iminoaspartate from L-aspartate (oxidase route): step 1/1.</text>
</comment>
<evidence type="ECO:0000259" key="11">
    <source>
        <dbReference type="Pfam" id="PF00890"/>
    </source>
</evidence>
<evidence type="ECO:0000256" key="9">
    <source>
        <dbReference type="ARBA" id="ARBA00048305"/>
    </source>
</evidence>
<feature type="domain" description="Fumarate reductase/succinate dehydrogenase flavoprotein-like C-terminal" evidence="12">
    <location>
        <begin position="451"/>
        <end position="481"/>
    </location>
</feature>
<dbReference type="NCBIfam" id="NF005701">
    <property type="entry name" value="PRK07512.1"/>
    <property type="match status" value="1"/>
</dbReference>
<sequence>MTPPPILIAGAGIAGLWAALNAAPRQVLLLTGSLLGSGTATGWAQGGVAGALGPDDAPAIHAHDTVATGDGLTDPEIADLFAQSIPEQIRALAKLGVPFETTAGDEFALGLEAAHARRRVAHVKGDQAGGAILSVLIEAVRAATHITILDGWRVDALLPASDGGCGGVLARRPDGTLDRLEAAETVLAMGGAGGLYETTTSPKGARGQAMAMAHRIGADILDPEFIQFHPTAIDAGIDPAPLATEALRGDGAILIDRDDNRLMAGHPQGDLAPRDAVARAVHRARMGGRGPALDARGIGPDFPQRFPSVFAACAGMGLDPRETPIPVLPAAHYTMGGIATDRDGRTSLPGLWAIGECAASGLHGANRLASNSLGEGLVFGARVAEALRRSPERSAAAGEATPAPGLPPLALTRLRQAMSRFAGVERDEAGLRQLIAIIDDLAVRHGEASELVAARLIARGALSRRESRGGHFRRDFPAKTAARHTRFGPASRRAAKGA</sequence>
<evidence type="ECO:0000256" key="6">
    <source>
        <dbReference type="ARBA" id="ARBA00022642"/>
    </source>
</evidence>
<keyword evidence="5" id="KW-0285">Flavoprotein</keyword>
<organism evidence="13 14">
    <name type="scientific">Hyphobacterium marinum</name>
    <dbReference type="NCBI Taxonomy" id="3116574"/>
    <lineage>
        <taxon>Bacteria</taxon>
        <taxon>Pseudomonadati</taxon>
        <taxon>Pseudomonadota</taxon>
        <taxon>Alphaproteobacteria</taxon>
        <taxon>Maricaulales</taxon>
        <taxon>Maricaulaceae</taxon>
        <taxon>Hyphobacterium</taxon>
    </lineage>
</organism>
<dbReference type="RefSeq" id="WP_330197021.1">
    <property type="nucleotide sequence ID" value="NZ_JAZDRO010000005.1"/>
</dbReference>
<dbReference type="SUPFAM" id="SSF51905">
    <property type="entry name" value="FAD/NAD(P)-binding domain"/>
    <property type="match status" value="1"/>
</dbReference>
<keyword evidence="8 13" id="KW-0560">Oxidoreductase</keyword>
<evidence type="ECO:0000256" key="4">
    <source>
        <dbReference type="ARBA" id="ARBA00012173"/>
    </source>
</evidence>
<dbReference type="PANTHER" id="PTHR42716">
    <property type="entry name" value="L-ASPARTATE OXIDASE"/>
    <property type="match status" value="1"/>
</dbReference>
<evidence type="ECO:0000256" key="1">
    <source>
        <dbReference type="ARBA" id="ARBA00001974"/>
    </source>
</evidence>
<feature type="compositionally biased region" description="Basic and acidic residues" evidence="10">
    <location>
        <begin position="468"/>
        <end position="477"/>
    </location>
</feature>
<dbReference type="SUPFAM" id="SSF56425">
    <property type="entry name" value="Succinate dehydrogenase/fumarate reductase flavoprotein, catalytic domain"/>
    <property type="match status" value="1"/>
</dbReference>
<dbReference type="EC" id="1.4.3.16" evidence="4"/>
<comment type="caution">
    <text evidence="13">The sequence shown here is derived from an EMBL/GenBank/DDBJ whole genome shotgun (WGS) entry which is preliminary data.</text>
</comment>
<gene>
    <name evidence="13" type="ORF">V0U35_12300</name>
</gene>
<dbReference type="InterPro" id="IPR015939">
    <property type="entry name" value="Fum_Rdtase/Succ_DH_flav-like_C"/>
</dbReference>
<comment type="cofactor">
    <cofactor evidence="1">
        <name>FAD</name>
        <dbReference type="ChEBI" id="CHEBI:57692"/>
    </cofactor>
</comment>
<dbReference type="Gene3D" id="3.50.50.60">
    <property type="entry name" value="FAD/NAD(P)-binding domain"/>
    <property type="match status" value="1"/>
</dbReference>
<dbReference type="PRINTS" id="PR00368">
    <property type="entry name" value="FADPNR"/>
</dbReference>
<dbReference type="GO" id="GO:0008734">
    <property type="term" value="F:L-aspartate oxidase activity"/>
    <property type="evidence" value="ECO:0007669"/>
    <property type="project" value="UniProtKB-EC"/>
</dbReference>
<comment type="catalytic activity">
    <reaction evidence="9">
        <text>L-aspartate + O2 = iminosuccinate + H2O2</text>
        <dbReference type="Rhea" id="RHEA:25876"/>
        <dbReference type="ChEBI" id="CHEBI:15379"/>
        <dbReference type="ChEBI" id="CHEBI:16240"/>
        <dbReference type="ChEBI" id="CHEBI:29991"/>
        <dbReference type="ChEBI" id="CHEBI:77875"/>
        <dbReference type="EC" id="1.4.3.16"/>
    </reaction>
    <physiologicalReaction direction="left-to-right" evidence="9">
        <dbReference type="Rhea" id="RHEA:25877"/>
    </physiologicalReaction>
</comment>
<evidence type="ECO:0000313" key="13">
    <source>
        <dbReference type="EMBL" id="MEE2567460.1"/>
    </source>
</evidence>
<keyword evidence="14" id="KW-1185">Reference proteome</keyword>
<evidence type="ECO:0000313" key="14">
    <source>
        <dbReference type="Proteomes" id="UP001310692"/>
    </source>
</evidence>
<evidence type="ECO:0000256" key="5">
    <source>
        <dbReference type="ARBA" id="ARBA00022630"/>
    </source>
</evidence>
<protein>
    <recommendedName>
        <fullName evidence="4">L-aspartate oxidase</fullName>
        <ecNumber evidence="4">1.4.3.16</ecNumber>
    </recommendedName>
</protein>
<dbReference type="Gene3D" id="1.20.58.100">
    <property type="entry name" value="Fumarate reductase/succinate dehydrogenase flavoprotein-like, C-terminal domain"/>
    <property type="match status" value="1"/>
</dbReference>
<keyword evidence="7" id="KW-0274">FAD</keyword>
<keyword evidence="6" id="KW-0662">Pyridine nucleotide biosynthesis</keyword>
<accession>A0ABU7M220</accession>
<dbReference type="InterPro" id="IPR037099">
    <property type="entry name" value="Fum_R/Succ_DH_flav-like_C_sf"/>
</dbReference>
<evidence type="ECO:0000256" key="3">
    <source>
        <dbReference type="ARBA" id="ARBA00008562"/>
    </source>
</evidence>
<name>A0ABU7M220_9PROT</name>
<dbReference type="Proteomes" id="UP001310692">
    <property type="component" value="Unassembled WGS sequence"/>
</dbReference>
<dbReference type="InterPro" id="IPR005288">
    <property type="entry name" value="NadB"/>
</dbReference>
<proteinExistence type="inferred from homology"/>
<evidence type="ECO:0000256" key="10">
    <source>
        <dbReference type="SAM" id="MobiDB-lite"/>
    </source>
</evidence>
<dbReference type="Gene3D" id="3.90.700.10">
    <property type="entry name" value="Succinate dehydrogenase/fumarate reductase flavoprotein, catalytic domain"/>
    <property type="match status" value="1"/>
</dbReference>
<dbReference type="Pfam" id="PF00890">
    <property type="entry name" value="FAD_binding_2"/>
    <property type="match status" value="1"/>
</dbReference>
<evidence type="ECO:0000259" key="12">
    <source>
        <dbReference type="Pfam" id="PF02910"/>
    </source>
</evidence>
<dbReference type="InterPro" id="IPR036188">
    <property type="entry name" value="FAD/NAD-bd_sf"/>
</dbReference>
<evidence type="ECO:0000256" key="8">
    <source>
        <dbReference type="ARBA" id="ARBA00023002"/>
    </source>
</evidence>
<dbReference type="Pfam" id="PF02910">
    <property type="entry name" value="Succ_DH_flav_C"/>
    <property type="match status" value="1"/>
</dbReference>
<evidence type="ECO:0000256" key="7">
    <source>
        <dbReference type="ARBA" id="ARBA00022827"/>
    </source>
</evidence>
<dbReference type="EMBL" id="JAZDRO010000005">
    <property type="protein sequence ID" value="MEE2567460.1"/>
    <property type="molecule type" value="Genomic_DNA"/>
</dbReference>
<feature type="region of interest" description="Disordered" evidence="10">
    <location>
        <begin position="468"/>
        <end position="498"/>
    </location>
</feature>
<comment type="similarity">
    <text evidence="3">Belongs to the FAD-dependent oxidoreductase 2 family. NadB subfamily.</text>
</comment>
<feature type="domain" description="FAD-dependent oxidoreductase 2 FAD-binding" evidence="11">
    <location>
        <begin position="6"/>
        <end position="373"/>
    </location>
</feature>
<reference evidence="13 14" key="1">
    <citation type="submission" date="2024-01" db="EMBL/GenBank/DDBJ databases">
        <title>Hyphobacterium bacterium isolated from marine sediment.</title>
        <authorList>
            <person name="Zhao S."/>
        </authorList>
    </citation>
    <scope>NUCLEOTIDE SEQUENCE [LARGE SCALE GENOMIC DNA]</scope>
    <source>
        <strain evidence="13 14">Y60-23</strain>
    </source>
</reference>
<dbReference type="InterPro" id="IPR027477">
    <property type="entry name" value="Succ_DH/fumarate_Rdtase_cat_sf"/>
</dbReference>